<dbReference type="Proteomes" id="UP001500326">
    <property type="component" value="Unassembled WGS sequence"/>
</dbReference>
<feature type="transmembrane region" description="Helical" evidence="1">
    <location>
        <begin position="320"/>
        <end position="344"/>
    </location>
</feature>
<feature type="transmembrane region" description="Helical" evidence="1">
    <location>
        <begin position="179"/>
        <end position="198"/>
    </location>
</feature>
<dbReference type="PANTHER" id="PTHR36840:SF1">
    <property type="entry name" value="BLL5714 PROTEIN"/>
    <property type="match status" value="1"/>
</dbReference>
<keyword evidence="1" id="KW-1133">Transmembrane helix</keyword>
<name>A0ABN2SG29_9MICO</name>
<proteinExistence type="predicted"/>
<evidence type="ECO:0000256" key="1">
    <source>
        <dbReference type="SAM" id="Phobius"/>
    </source>
</evidence>
<accession>A0ABN2SG29</accession>
<feature type="transmembrane region" description="Helical" evidence="1">
    <location>
        <begin position="125"/>
        <end position="142"/>
    </location>
</feature>
<organism evidence="2 3">
    <name type="scientific">Microbacterium pumilum</name>
    <dbReference type="NCBI Taxonomy" id="344165"/>
    <lineage>
        <taxon>Bacteria</taxon>
        <taxon>Bacillati</taxon>
        <taxon>Actinomycetota</taxon>
        <taxon>Actinomycetes</taxon>
        <taxon>Micrococcales</taxon>
        <taxon>Microbacteriaceae</taxon>
        <taxon>Microbacterium</taxon>
    </lineage>
</organism>
<keyword evidence="1" id="KW-0472">Membrane</keyword>
<feature type="transmembrane region" description="Helical" evidence="1">
    <location>
        <begin position="154"/>
        <end position="173"/>
    </location>
</feature>
<keyword evidence="1" id="KW-0812">Transmembrane</keyword>
<dbReference type="RefSeq" id="WP_344061353.1">
    <property type="nucleotide sequence ID" value="NZ_BAAAOH010000001.1"/>
</dbReference>
<feature type="transmembrane region" description="Helical" evidence="1">
    <location>
        <begin position="291"/>
        <end position="308"/>
    </location>
</feature>
<feature type="transmembrane region" description="Helical" evidence="1">
    <location>
        <begin position="53"/>
        <end position="74"/>
    </location>
</feature>
<feature type="transmembrane region" description="Helical" evidence="1">
    <location>
        <begin position="376"/>
        <end position="397"/>
    </location>
</feature>
<feature type="transmembrane region" description="Helical" evidence="1">
    <location>
        <begin position="86"/>
        <end position="105"/>
    </location>
</feature>
<sequence>MSLSHRLTRMTGRDPHESHRAATPLELLFDLTFVVAFSQISSQAAHALELGHVSTALSGFAFATFAVTWAWINYSWLASAYDNEDIFFRIATLVVMVGVLVVALGVPDVFHSLEEGEHLDNNVLVAGYVIMRVATVAIWLRAAKHDPERRRTCLAYAMNISIAQVGWVALIFLNLPISTTFLIAGVLILFELAGPVFAELRYGRTPWHPHHIAERYGLLLIISLGEVVLGTILAISAVVEEPAGWTVEAGLIAFGGTALAFAMWWVYFVIEPGPVLARHPIRAFPWGYGHIFLFGSVIGVGAGLHVAAQVISGHAHVDTVFAVLTVAIPVLAFEIMVFALYAVLLMQVDTFHVWLLLGSVAVLVIAVLAVGLGASLGVALVVIACSPAVIIVGYETVGWRHSNEMLERTLAE</sequence>
<evidence type="ECO:0000313" key="3">
    <source>
        <dbReference type="Proteomes" id="UP001500326"/>
    </source>
</evidence>
<gene>
    <name evidence="2" type="ORF">GCM10009777_20290</name>
</gene>
<dbReference type="Pfam" id="PF06772">
    <property type="entry name" value="LtrA"/>
    <property type="match status" value="1"/>
</dbReference>
<protein>
    <submittedName>
        <fullName evidence="2">Low temperature requirement protein A</fullName>
    </submittedName>
</protein>
<feature type="transmembrane region" description="Helical" evidence="1">
    <location>
        <begin position="21"/>
        <end position="41"/>
    </location>
</feature>
<reference evidence="2 3" key="1">
    <citation type="journal article" date="2019" name="Int. J. Syst. Evol. Microbiol.">
        <title>The Global Catalogue of Microorganisms (GCM) 10K type strain sequencing project: providing services to taxonomists for standard genome sequencing and annotation.</title>
        <authorList>
            <consortium name="The Broad Institute Genomics Platform"/>
            <consortium name="The Broad Institute Genome Sequencing Center for Infectious Disease"/>
            <person name="Wu L."/>
            <person name="Ma J."/>
        </authorList>
    </citation>
    <scope>NUCLEOTIDE SEQUENCE [LARGE SCALE GENOMIC DNA]</scope>
    <source>
        <strain evidence="2 3">JCM 14902</strain>
    </source>
</reference>
<feature type="transmembrane region" description="Helical" evidence="1">
    <location>
        <begin position="351"/>
        <end position="370"/>
    </location>
</feature>
<evidence type="ECO:0000313" key="2">
    <source>
        <dbReference type="EMBL" id="GAA1986158.1"/>
    </source>
</evidence>
<feature type="transmembrane region" description="Helical" evidence="1">
    <location>
        <begin position="251"/>
        <end position="270"/>
    </location>
</feature>
<keyword evidence="3" id="KW-1185">Reference proteome</keyword>
<dbReference type="PANTHER" id="PTHR36840">
    <property type="entry name" value="BLL5714 PROTEIN"/>
    <property type="match status" value="1"/>
</dbReference>
<comment type="caution">
    <text evidence="2">The sequence shown here is derived from an EMBL/GenBank/DDBJ whole genome shotgun (WGS) entry which is preliminary data.</text>
</comment>
<feature type="transmembrane region" description="Helical" evidence="1">
    <location>
        <begin position="218"/>
        <end position="239"/>
    </location>
</feature>
<dbReference type="EMBL" id="BAAAOH010000001">
    <property type="protein sequence ID" value="GAA1986158.1"/>
    <property type="molecule type" value="Genomic_DNA"/>
</dbReference>
<dbReference type="InterPro" id="IPR010640">
    <property type="entry name" value="Low_temperature_requirement_A"/>
</dbReference>